<keyword evidence="13" id="KW-1185">Reference proteome</keyword>
<dbReference type="PROSITE" id="PS00107">
    <property type="entry name" value="PROTEIN_KINASE_ATP"/>
    <property type="match status" value="1"/>
</dbReference>
<keyword evidence="6 9" id="KW-0067">ATP-binding</keyword>
<gene>
    <name evidence="12" type="ORF">WJX81_002502</name>
</gene>
<evidence type="ECO:0000256" key="3">
    <source>
        <dbReference type="ARBA" id="ARBA00022679"/>
    </source>
</evidence>
<comment type="catalytic activity">
    <reaction evidence="7">
        <text>L-threonyl-[protein] + ATP = O-phospho-L-threonyl-[protein] + ADP + H(+)</text>
        <dbReference type="Rhea" id="RHEA:46608"/>
        <dbReference type="Rhea" id="RHEA-COMP:11060"/>
        <dbReference type="Rhea" id="RHEA-COMP:11605"/>
        <dbReference type="ChEBI" id="CHEBI:15378"/>
        <dbReference type="ChEBI" id="CHEBI:30013"/>
        <dbReference type="ChEBI" id="CHEBI:30616"/>
        <dbReference type="ChEBI" id="CHEBI:61977"/>
        <dbReference type="ChEBI" id="CHEBI:456216"/>
        <dbReference type="EC" id="2.7.11.22"/>
    </reaction>
</comment>
<dbReference type="InterPro" id="IPR017441">
    <property type="entry name" value="Protein_kinase_ATP_BS"/>
</dbReference>
<feature type="region of interest" description="Disordered" evidence="10">
    <location>
        <begin position="415"/>
        <end position="443"/>
    </location>
</feature>
<feature type="region of interest" description="Disordered" evidence="10">
    <location>
        <begin position="466"/>
        <end position="520"/>
    </location>
</feature>
<keyword evidence="3" id="KW-0808">Transferase</keyword>
<evidence type="ECO:0000256" key="8">
    <source>
        <dbReference type="ARBA" id="ARBA00048367"/>
    </source>
</evidence>
<evidence type="ECO:0000256" key="6">
    <source>
        <dbReference type="ARBA" id="ARBA00022840"/>
    </source>
</evidence>
<comment type="caution">
    <text evidence="12">The sequence shown here is derived from an EMBL/GenBank/DDBJ whole genome shotgun (WGS) entry which is preliminary data.</text>
</comment>
<dbReference type="InterPro" id="IPR008271">
    <property type="entry name" value="Ser/Thr_kinase_AS"/>
</dbReference>
<evidence type="ECO:0000256" key="5">
    <source>
        <dbReference type="ARBA" id="ARBA00022777"/>
    </source>
</evidence>
<keyword evidence="4 9" id="KW-0547">Nucleotide-binding</keyword>
<feature type="domain" description="Protein kinase" evidence="11">
    <location>
        <begin position="4"/>
        <end position="286"/>
    </location>
</feature>
<dbReference type="GO" id="GO:0005524">
    <property type="term" value="F:ATP binding"/>
    <property type="evidence" value="ECO:0007669"/>
    <property type="project" value="UniProtKB-UniRule"/>
</dbReference>
<dbReference type="PROSITE" id="PS00108">
    <property type="entry name" value="PROTEIN_KINASE_ST"/>
    <property type="match status" value="1"/>
</dbReference>
<evidence type="ECO:0000256" key="2">
    <source>
        <dbReference type="ARBA" id="ARBA00022527"/>
    </source>
</evidence>
<feature type="binding site" evidence="9">
    <location>
        <position position="34"/>
    </location>
    <ligand>
        <name>ATP</name>
        <dbReference type="ChEBI" id="CHEBI:30616"/>
    </ligand>
</feature>
<dbReference type="CDD" id="cd07833">
    <property type="entry name" value="STKc_CDKL"/>
    <property type="match status" value="1"/>
</dbReference>
<evidence type="ECO:0000256" key="9">
    <source>
        <dbReference type="PROSITE-ProRule" id="PRU10141"/>
    </source>
</evidence>
<dbReference type="FunFam" id="1.10.510.10:FF:000624">
    <property type="entry name" value="Mitogen-activated protein kinase"/>
    <property type="match status" value="1"/>
</dbReference>
<dbReference type="PANTHER" id="PTHR24055">
    <property type="entry name" value="MITOGEN-ACTIVATED PROTEIN KINASE"/>
    <property type="match status" value="1"/>
</dbReference>
<dbReference type="Gene3D" id="3.30.200.20">
    <property type="entry name" value="Phosphorylase Kinase, domain 1"/>
    <property type="match status" value="1"/>
</dbReference>
<sequence length="583" mass="62341">MENYESLGRIGEGTYGVVLKCRHKATGELVAIKKFKESDDDEQVRKTALREVQLLQALRHAHIVALLDVFRRQGRLYLVFEFVERTVLEDLERHPRGLGDRATRRIMWQLVKSVEYLHSQQIIHRDIKPENLLLSCSGLMKLCDFGFARVAARGEALSEYVATRWYRAPELLVGDRRYGPGVDIWALGCMLVEMHTGAPLFPGDSDVDQLWLILKCLGRLAPRHAAAMAVHPSFAGVRLPAAHELEPLEVRFPKFDLPLLQFLKACLHPEPEKRLSCAELLRLPYFANAESWFPADFWGAHEKAASEVGARVAAHKVRRLKRKSADLEPSATITVTASSSHVVEPAPRYPQAPPVRAHEPVAVPCSRGAPAVDPPGSGLWSGVARDVHRVRDHGGGGAGLRMGLDAVPTAVDGSPYGARRSGGAEAAAPAVPAPGNGRGGRAEWGARQQQFAVDLGLGLGPGHVAADALSGGGSGQQPHAPQAGQGGGGAAPSSHIGEKLGSGLLDATSPPPRTPQARNGTIMAHFPADGVPAKPALVWPHAGNPNLTLPYPGPKALLAPRSPGAAAYAPAAAAQPYSAPYES</sequence>
<keyword evidence="5" id="KW-0418">Kinase</keyword>
<evidence type="ECO:0000313" key="13">
    <source>
        <dbReference type="Proteomes" id="UP001445335"/>
    </source>
</evidence>
<dbReference type="Proteomes" id="UP001445335">
    <property type="component" value="Unassembled WGS sequence"/>
</dbReference>
<dbReference type="InterPro" id="IPR011009">
    <property type="entry name" value="Kinase-like_dom_sf"/>
</dbReference>
<dbReference type="PROSITE" id="PS50011">
    <property type="entry name" value="PROTEIN_KINASE_DOM"/>
    <property type="match status" value="1"/>
</dbReference>
<dbReference type="EMBL" id="JALJOU010000010">
    <property type="protein sequence ID" value="KAK9841780.1"/>
    <property type="molecule type" value="Genomic_DNA"/>
</dbReference>
<evidence type="ECO:0000256" key="1">
    <source>
        <dbReference type="ARBA" id="ARBA00012425"/>
    </source>
</evidence>
<dbReference type="SMART" id="SM00220">
    <property type="entry name" value="S_TKc"/>
    <property type="match status" value="1"/>
</dbReference>
<evidence type="ECO:0000259" key="11">
    <source>
        <dbReference type="PROSITE" id="PS50011"/>
    </source>
</evidence>
<evidence type="ECO:0000313" key="12">
    <source>
        <dbReference type="EMBL" id="KAK9841780.1"/>
    </source>
</evidence>
<feature type="compositionally biased region" description="Low complexity" evidence="10">
    <location>
        <begin position="417"/>
        <end position="435"/>
    </location>
</feature>
<feature type="region of interest" description="Disordered" evidence="10">
    <location>
        <begin position="552"/>
        <end position="583"/>
    </location>
</feature>
<evidence type="ECO:0000256" key="10">
    <source>
        <dbReference type="SAM" id="MobiDB-lite"/>
    </source>
</evidence>
<dbReference type="AlphaFoldDB" id="A0AAW1S6U2"/>
<evidence type="ECO:0000256" key="4">
    <source>
        <dbReference type="ARBA" id="ARBA00022741"/>
    </source>
</evidence>
<dbReference type="Gene3D" id="1.10.510.10">
    <property type="entry name" value="Transferase(Phosphotransferase) domain 1"/>
    <property type="match status" value="1"/>
</dbReference>
<dbReference type="FunFam" id="3.30.200.20:FF:000049">
    <property type="entry name" value="cyclin-dependent kinase-like 1 isoform X1"/>
    <property type="match status" value="1"/>
</dbReference>
<dbReference type="Pfam" id="PF00069">
    <property type="entry name" value="Pkinase"/>
    <property type="match status" value="1"/>
</dbReference>
<dbReference type="GO" id="GO:0004693">
    <property type="term" value="F:cyclin-dependent protein serine/threonine kinase activity"/>
    <property type="evidence" value="ECO:0007669"/>
    <property type="project" value="UniProtKB-EC"/>
</dbReference>
<reference evidence="12 13" key="1">
    <citation type="journal article" date="2024" name="Nat. Commun.">
        <title>Phylogenomics reveals the evolutionary origins of lichenization in chlorophyte algae.</title>
        <authorList>
            <person name="Puginier C."/>
            <person name="Libourel C."/>
            <person name="Otte J."/>
            <person name="Skaloud P."/>
            <person name="Haon M."/>
            <person name="Grisel S."/>
            <person name="Petersen M."/>
            <person name="Berrin J.G."/>
            <person name="Delaux P.M."/>
            <person name="Dal Grande F."/>
            <person name="Keller J."/>
        </authorList>
    </citation>
    <scope>NUCLEOTIDE SEQUENCE [LARGE SCALE GENOMIC DNA]</scope>
    <source>
        <strain evidence="12 13">SAG 245.80</strain>
    </source>
</reference>
<name>A0AAW1S6U2_9CHLO</name>
<feature type="compositionally biased region" description="Low complexity" evidence="10">
    <location>
        <begin position="559"/>
        <end position="583"/>
    </location>
</feature>
<accession>A0AAW1S6U2</accession>
<protein>
    <recommendedName>
        <fullName evidence="1">cyclin-dependent kinase</fullName>
        <ecNumber evidence="1">2.7.11.22</ecNumber>
    </recommendedName>
</protein>
<evidence type="ECO:0000256" key="7">
    <source>
        <dbReference type="ARBA" id="ARBA00047811"/>
    </source>
</evidence>
<dbReference type="InterPro" id="IPR000719">
    <property type="entry name" value="Prot_kinase_dom"/>
</dbReference>
<organism evidence="12 13">
    <name type="scientific">Elliptochloris bilobata</name>
    <dbReference type="NCBI Taxonomy" id="381761"/>
    <lineage>
        <taxon>Eukaryota</taxon>
        <taxon>Viridiplantae</taxon>
        <taxon>Chlorophyta</taxon>
        <taxon>core chlorophytes</taxon>
        <taxon>Trebouxiophyceae</taxon>
        <taxon>Trebouxiophyceae incertae sedis</taxon>
        <taxon>Elliptochloris clade</taxon>
        <taxon>Elliptochloris</taxon>
    </lineage>
</organism>
<proteinExistence type="predicted"/>
<dbReference type="SUPFAM" id="SSF56112">
    <property type="entry name" value="Protein kinase-like (PK-like)"/>
    <property type="match status" value="1"/>
</dbReference>
<dbReference type="EC" id="2.7.11.22" evidence="1"/>
<keyword evidence="2" id="KW-0723">Serine/threonine-protein kinase</keyword>
<comment type="catalytic activity">
    <reaction evidence="8">
        <text>L-seryl-[protein] + ATP = O-phospho-L-seryl-[protein] + ADP + H(+)</text>
        <dbReference type="Rhea" id="RHEA:17989"/>
        <dbReference type="Rhea" id="RHEA-COMP:9863"/>
        <dbReference type="Rhea" id="RHEA-COMP:11604"/>
        <dbReference type="ChEBI" id="CHEBI:15378"/>
        <dbReference type="ChEBI" id="CHEBI:29999"/>
        <dbReference type="ChEBI" id="CHEBI:30616"/>
        <dbReference type="ChEBI" id="CHEBI:83421"/>
        <dbReference type="ChEBI" id="CHEBI:456216"/>
        <dbReference type="EC" id="2.7.11.22"/>
    </reaction>
</comment>
<dbReference type="InterPro" id="IPR050117">
    <property type="entry name" value="MAPK"/>
</dbReference>